<dbReference type="EMBL" id="JAGGLG010000001">
    <property type="protein sequence ID" value="MBP2016740.1"/>
    <property type="molecule type" value="Genomic_DNA"/>
</dbReference>
<evidence type="ECO:0008006" key="4">
    <source>
        <dbReference type="Google" id="ProtNLM"/>
    </source>
</evidence>
<evidence type="ECO:0000256" key="1">
    <source>
        <dbReference type="SAM" id="MobiDB-lite"/>
    </source>
</evidence>
<organism evidence="2 3">
    <name type="scientific">Symbiobacterium terraclitae</name>
    <dbReference type="NCBI Taxonomy" id="557451"/>
    <lineage>
        <taxon>Bacteria</taxon>
        <taxon>Bacillati</taxon>
        <taxon>Bacillota</taxon>
        <taxon>Clostridia</taxon>
        <taxon>Eubacteriales</taxon>
        <taxon>Symbiobacteriaceae</taxon>
        <taxon>Symbiobacterium</taxon>
    </lineage>
</organism>
<feature type="region of interest" description="Disordered" evidence="1">
    <location>
        <begin position="205"/>
        <end position="232"/>
    </location>
</feature>
<protein>
    <recommendedName>
        <fullName evidence="4">DUF2953 domain-containing protein</fullName>
    </recommendedName>
</protein>
<dbReference type="InterPro" id="IPR021338">
    <property type="entry name" value="DUF2953"/>
</dbReference>
<evidence type="ECO:0000313" key="3">
    <source>
        <dbReference type="Proteomes" id="UP001519289"/>
    </source>
</evidence>
<feature type="compositionally biased region" description="Acidic residues" evidence="1">
    <location>
        <begin position="223"/>
        <end position="232"/>
    </location>
</feature>
<dbReference type="Pfam" id="PF11167">
    <property type="entry name" value="DUF2953"/>
    <property type="match status" value="1"/>
</dbReference>
<reference evidence="2 3" key="1">
    <citation type="submission" date="2021-03" db="EMBL/GenBank/DDBJ databases">
        <title>Genomic Encyclopedia of Type Strains, Phase IV (KMG-IV): sequencing the most valuable type-strain genomes for metagenomic binning, comparative biology and taxonomic classification.</title>
        <authorList>
            <person name="Goeker M."/>
        </authorList>
    </citation>
    <scope>NUCLEOTIDE SEQUENCE [LARGE SCALE GENOMIC DNA]</scope>
    <source>
        <strain evidence="2 3">DSM 27138</strain>
    </source>
</reference>
<proteinExistence type="predicted"/>
<dbReference type="Proteomes" id="UP001519289">
    <property type="component" value="Unassembled WGS sequence"/>
</dbReference>
<gene>
    <name evidence="2" type="ORF">J2Z79_000113</name>
</gene>
<dbReference type="RefSeq" id="WP_209464896.1">
    <property type="nucleotide sequence ID" value="NZ_JAGGLG010000001.1"/>
</dbReference>
<keyword evidence="3" id="KW-1185">Reference proteome</keyword>
<accession>A0ABS4JP45</accession>
<name>A0ABS4JP45_9FIRM</name>
<comment type="caution">
    <text evidence="2">The sequence shown here is derived from an EMBL/GenBank/DDBJ whole genome shotgun (WGS) entry which is preliminary data.</text>
</comment>
<evidence type="ECO:0000313" key="2">
    <source>
        <dbReference type="EMBL" id="MBP2016740.1"/>
    </source>
</evidence>
<sequence>MGWLIGAGAVLLALAALALLPVRVHLTLAQANLQASLRVDVRAAFLRLVREIGLSEKAADALEQVWHRWRERGEPLPGGVRESIAPMDGARLAAMLGPGLRYLARATRCPRFRLRLEVGGADACDSALLAGLGWSGAYILLAQLGRWLRLEPGGVAVAVVPNFQRQLLRTDLDCILSVRLGQATLAVAMMLRGVMRSREARAWLRDTRRRKGDRSGERTPDSGPDEDGDGKP</sequence>